<sequence>MLTKKNKYGLHSVLLESRTDLNCRTHRSSQSVSTSRHREARDFADADLQRAIQLSLEEVGAAGGHRPGYVPSPSSWHASATRIPGRIDARP</sequence>
<evidence type="ECO:0000313" key="1">
    <source>
        <dbReference type="EMBL" id="KAJ2966606.1"/>
    </source>
</evidence>
<organism evidence="1 2">
    <name type="scientific">Trametes sanguinea</name>
    <dbReference type="NCBI Taxonomy" id="158606"/>
    <lineage>
        <taxon>Eukaryota</taxon>
        <taxon>Fungi</taxon>
        <taxon>Dikarya</taxon>
        <taxon>Basidiomycota</taxon>
        <taxon>Agaricomycotina</taxon>
        <taxon>Agaricomycetes</taxon>
        <taxon>Polyporales</taxon>
        <taxon>Polyporaceae</taxon>
        <taxon>Trametes</taxon>
    </lineage>
</organism>
<name>A0ACC1MJU4_9APHY</name>
<comment type="caution">
    <text evidence="1">The sequence shown here is derived from an EMBL/GenBank/DDBJ whole genome shotgun (WGS) entry which is preliminary data.</text>
</comment>
<evidence type="ECO:0000313" key="2">
    <source>
        <dbReference type="Proteomes" id="UP001144978"/>
    </source>
</evidence>
<accession>A0ACC1MJU4</accession>
<dbReference type="Proteomes" id="UP001144978">
    <property type="component" value="Unassembled WGS sequence"/>
</dbReference>
<dbReference type="EMBL" id="JANSHE010006594">
    <property type="protein sequence ID" value="KAJ2966606.1"/>
    <property type="molecule type" value="Genomic_DNA"/>
</dbReference>
<protein>
    <submittedName>
        <fullName evidence="1">Uncharacterized protein</fullName>
    </submittedName>
</protein>
<gene>
    <name evidence="1" type="ORF">NUW54_g13756</name>
</gene>
<keyword evidence="2" id="KW-1185">Reference proteome</keyword>
<proteinExistence type="predicted"/>
<reference evidence="1" key="1">
    <citation type="submission" date="2022-08" db="EMBL/GenBank/DDBJ databases">
        <title>Genome Sequence of Pycnoporus sanguineus.</title>
        <authorList>
            <person name="Buettner E."/>
        </authorList>
    </citation>
    <scope>NUCLEOTIDE SEQUENCE</scope>
    <source>
        <strain evidence="1">CG-C14</strain>
    </source>
</reference>